<dbReference type="OrthoDB" id="539012at2759"/>
<name>D8U866_VOLCA</name>
<accession>D8U866</accession>
<dbReference type="InParanoid" id="D8U866"/>
<dbReference type="InterPro" id="IPR011129">
    <property type="entry name" value="CSD"/>
</dbReference>
<dbReference type="Proteomes" id="UP000001058">
    <property type="component" value="Unassembled WGS sequence"/>
</dbReference>
<evidence type="ECO:0000259" key="2">
    <source>
        <dbReference type="PROSITE" id="PS51857"/>
    </source>
</evidence>
<organism evidence="4">
    <name type="scientific">Volvox carteri f. nagariensis</name>
    <dbReference type="NCBI Taxonomy" id="3068"/>
    <lineage>
        <taxon>Eukaryota</taxon>
        <taxon>Viridiplantae</taxon>
        <taxon>Chlorophyta</taxon>
        <taxon>core chlorophytes</taxon>
        <taxon>Chlorophyceae</taxon>
        <taxon>CS clade</taxon>
        <taxon>Chlamydomonadales</taxon>
        <taxon>Volvocaceae</taxon>
        <taxon>Volvox</taxon>
    </lineage>
</organism>
<evidence type="ECO:0000256" key="1">
    <source>
        <dbReference type="SAM" id="MobiDB-lite"/>
    </source>
</evidence>
<dbReference type="Gene3D" id="2.40.50.140">
    <property type="entry name" value="Nucleic acid-binding proteins"/>
    <property type="match status" value="1"/>
</dbReference>
<dbReference type="AlphaFoldDB" id="D8U866"/>
<dbReference type="Pfam" id="PF00313">
    <property type="entry name" value="CSD"/>
    <property type="match status" value="1"/>
</dbReference>
<sequence>MDTCAVVEHGIVAKLRRSFGFIACPHRVHDVFFHESSLEDCSLEQFSEGTAVTFILEHVNGGKPVATRVRLAPIGTRTQLTQLEPGTYFGRADLSTSAGAGISAKLLQGPSQSGAAGAGAAAAAANTPVTTAPNYLPKGQFVFFRICTDTRAAQMAQEAAARGSTAKPVKRLAYQRAVEVRPVDRAKLAASARPWLQRQAALLEVLEEAVQTLPVDVLCAAKVQPRSASRLRSVEQKPLNALRRTAEERGRYEPAMYSAKSSRLAQSPNKDVARACFRYVPVTRGLAPDAALIGSAWRRRAPERRPPPAWRQGETARAREGVGSGGGAEAPAPGTTPLGPIPPVPCRVARVGHILRHYRVIACERVWVWVWVWVWVGLWCGDDLEWELMQPPQHVTWGVILVRLHIHVQLLCCNRLTPWSIWLVSKDDDLEMAAVIHPAASLISPIVPGQTARQA</sequence>
<dbReference type="PROSITE" id="PS51857">
    <property type="entry name" value="CSD_2"/>
    <property type="match status" value="1"/>
</dbReference>
<dbReference type="InterPro" id="IPR002059">
    <property type="entry name" value="CSP_DNA-bd"/>
</dbReference>
<dbReference type="InterPro" id="IPR019844">
    <property type="entry name" value="CSD_CS"/>
</dbReference>
<proteinExistence type="predicted"/>
<dbReference type="GeneID" id="9621564"/>
<dbReference type="SUPFAM" id="SSF50249">
    <property type="entry name" value="Nucleic acid-binding proteins"/>
    <property type="match status" value="1"/>
</dbReference>
<dbReference type="InterPro" id="IPR012340">
    <property type="entry name" value="NA-bd_OB-fold"/>
</dbReference>
<feature type="region of interest" description="Disordered" evidence="1">
    <location>
        <begin position="299"/>
        <end position="337"/>
    </location>
</feature>
<gene>
    <name evidence="3" type="ORF">VOLCADRAFT_95711</name>
</gene>
<dbReference type="CDD" id="cd04458">
    <property type="entry name" value="CSP_CDS"/>
    <property type="match status" value="1"/>
</dbReference>
<evidence type="ECO:0000313" key="3">
    <source>
        <dbReference type="EMBL" id="EFJ44087.1"/>
    </source>
</evidence>
<dbReference type="RefSeq" id="XP_002954888.1">
    <property type="nucleotide sequence ID" value="XM_002954842.1"/>
</dbReference>
<dbReference type="SMART" id="SM00357">
    <property type="entry name" value="CSP"/>
    <property type="match status" value="1"/>
</dbReference>
<dbReference type="EMBL" id="GL378367">
    <property type="protein sequence ID" value="EFJ44087.1"/>
    <property type="molecule type" value="Genomic_DNA"/>
</dbReference>
<keyword evidence="4" id="KW-1185">Reference proteome</keyword>
<reference evidence="3 4" key="1">
    <citation type="journal article" date="2010" name="Science">
        <title>Genomic analysis of organismal complexity in the multicellular green alga Volvox carteri.</title>
        <authorList>
            <person name="Prochnik S.E."/>
            <person name="Umen J."/>
            <person name="Nedelcu A.M."/>
            <person name="Hallmann A."/>
            <person name="Miller S.M."/>
            <person name="Nishii I."/>
            <person name="Ferris P."/>
            <person name="Kuo A."/>
            <person name="Mitros T."/>
            <person name="Fritz-Laylin L.K."/>
            <person name="Hellsten U."/>
            <person name="Chapman J."/>
            <person name="Simakov O."/>
            <person name="Rensing S.A."/>
            <person name="Terry A."/>
            <person name="Pangilinan J."/>
            <person name="Kapitonov V."/>
            <person name="Jurka J."/>
            <person name="Salamov A."/>
            <person name="Shapiro H."/>
            <person name="Schmutz J."/>
            <person name="Grimwood J."/>
            <person name="Lindquist E."/>
            <person name="Lucas S."/>
            <person name="Grigoriev I.V."/>
            <person name="Schmitt R."/>
            <person name="Kirk D."/>
            <person name="Rokhsar D.S."/>
        </authorList>
    </citation>
    <scope>NUCLEOTIDE SEQUENCE [LARGE SCALE GENOMIC DNA]</scope>
    <source>
        <strain evidence="4">f. Nagariensis / Eve</strain>
    </source>
</reference>
<evidence type="ECO:0000313" key="4">
    <source>
        <dbReference type="Proteomes" id="UP000001058"/>
    </source>
</evidence>
<dbReference type="KEGG" id="vcn:VOLCADRAFT_95711"/>
<feature type="domain" description="CSD" evidence="2">
    <location>
        <begin position="7"/>
        <end position="71"/>
    </location>
</feature>
<protein>
    <recommendedName>
        <fullName evidence="2">CSD domain-containing protein</fullName>
    </recommendedName>
</protein>
<dbReference type="PROSITE" id="PS00352">
    <property type="entry name" value="CSD_1"/>
    <property type="match status" value="1"/>
</dbReference>
<dbReference type="GO" id="GO:0003676">
    <property type="term" value="F:nucleic acid binding"/>
    <property type="evidence" value="ECO:0007669"/>
    <property type="project" value="InterPro"/>
</dbReference>